<keyword evidence="2" id="KW-1185">Reference proteome</keyword>
<evidence type="ECO:0000313" key="2">
    <source>
        <dbReference type="Proteomes" id="UP001056120"/>
    </source>
</evidence>
<sequence>MDIFNTFSEYTTTKDLWVALCTRFEGNAKVRESKRDPIKKQYEMFSSVRGESMSDMINHFSSIVSRMNVMGVEYPTVELNKKVLDVLPEEWNMYCIMIKKTENPSVLSQQEVYIILESCEIEIKKGAVTPTNQSENTTLIAGTSSSSSSYFQTDVPPSTAIQSTSSSAPQKNIAMIPDEYVPIMIAFMSCYDALISGNLTPISFQPEDLEQINPDDLEKMGIDWCIAVLTLRTKRFIKRMETARSLHPRISMRRKLPLESKLLILPRPAHLQAPQLLKGIDGLGYNSHPPPYSKLGRFADMSVVHVPTPFMCTLSADNYITSLDSDSFASCEESNCVDSKDECDENSLSRAILNELVSDECNNMFVSKPDICEHVENLYFDSMPSEHVGLGNDISKYKDALPFIPKSLNVVPCVTKFKSAEIIVNDVPRETMSNMEFFRVNEEKSLQDKVIEERIISCSDASTSHSSSSCDDNYQSKASCDKFCFSCGASNHDDSDYDSHEMPYFDMKSLDSIGLGQNV</sequence>
<dbReference type="EMBL" id="CM042039">
    <property type="protein sequence ID" value="KAI3725476.1"/>
    <property type="molecule type" value="Genomic_DNA"/>
</dbReference>
<reference evidence="1 2" key="2">
    <citation type="journal article" date="2022" name="Mol. Ecol. Resour.">
        <title>The genomes of chicory, endive, great burdock and yacon provide insights into Asteraceae paleo-polyploidization history and plant inulin production.</title>
        <authorList>
            <person name="Fan W."/>
            <person name="Wang S."/>
            <person name="Wang H."/>
            <person name="Wang A."/>
            <person name="Jiang F."/>
            <person name="Liu H."/>
            <person name="Zhao H."/>
            <person name="Xu D."/>
            <person name="Zhang Y."/>
        </authorList>
    </citation>
    <scope>NUCLEOTIDE SEQUENCE [LARGE SCALE GENOMIC DNA]</scope>
    <source>
        <strain evidence="2">cv. Yunnan</strain>
        <tissue evidence="1">Leaves</tissue>
    </source>
</reference>
<comment type="caution">
    <text evidence="1">The sequence shown here is derived from an EMBL/GenBank/DDBJ whole genome shotgun (WGS) entry which is preliminary data.</text>
</comment>
<accession>A0ACB9BTU4</accession>
<protein>
    <submittedName>
        <fullName evidence="1">Uncharacterized protein</fullName>
    </submittedName>
</protein>
<evidence type="ECO:0000313" key="1">
    <source>
        <dbReference type="EMBL" id="KAI3725476.1"/>
    </source>
</evidence>
<proteinExistence type="predicted"/>
<name>A0ACB9BTU4_9ASTR</name>
<gene>
    <name evidence="1" type="ORF">L1987_65264</name>
</gene>
<reference evidence="2" key="1">
    <citation type="journal article" date="2022" name="Mol. Ecol. Resour.">
        <title>The genomes of chicory, endive, great burdock and yacon provide insights into Asteraceae palaeo-polyploidization history and plant inulin production.</title>
        <authorList>
            <person name="Fan W."/>
            <person name="Wang S."/>
            <person name="Wang H."/>
            <person name="Wang A."/>
            <person name="Jiang F."/>
            <person name="Liu H."/>
            <person name="Zhao H."/>
            <person name="Xu D."/>
            <person name="Zhang Y."/>
        </authorList>
    </citation>
    <scope>NUCLEOTIDE SEQUENCE [LARGE SCALE GENOMIC DNA]</scope>
    <source>
        <strain evidence="2">cv. Yunnan</strain>
    </source>
</reference>
<dbReference type="Proteomes" id="UP001056120">
    <property type="component" value="Linkage Group LG22"/>
</dbReference>
<organism evidence="1 2">
    <name type="scientific">Smallanthus sonchifolius</name>
    <dbReference type="NCBI Taxonomy" id="185202"/>
    <lineage>
        <taxon>Eukaryota</taxon>
        <taxon>Viridiplantae</taxon>
        <taxon>Streptophyta</taxon>
        <taxon>Embryophyta</taxon>
        <taxon>Tracheophyta</taxon>
        <taxon>Spermatophyta</taxon>
        <taxon>Magnoliopsida</taxon>
        <taxon>eudicotyledons</taxon>
        <taxon>Gunneridae</taxon>
        <taxon>Pentapetalae</taxon>
        <taxon>asterids</taxon>
        <taxon>campanulids</taxon>
        <taxon>Asterales</taxon>
        <taxon>Asteraceae</taxon>
        <taxon>Asteroideae</taxon>
        <taxon>Heliantheae alliance</taxon>
        <taxon>Millerieae</taxon>
        <taxon>Smallanthus</taxon>
    </lineage>
</organism>